<keyword evidence="7" id="KW-1185">Reference proteome</keyword>
<keyword evidence="3" id="KW-0408">Iron</keyword>
<dbReference type="Gene3D" id="3.60.21.10">
    <property type="match status" value="1"/>
</dbReference>
<dbReference type="SUPFAM" id="SSF56300">
    <property type="entry name" value="Metallo-dependent phosphatases"/>
    <property type="match status" value="1"/>
</dbReference>
<comment type="caution">
    <text evidence="6">The sequence shown here is derived from an EMBL/GenBank/DDBJ whole genome shotgun (WGS) entry which is preliminary data.</text>
</comment>
<dbReference type="PANTHER" id="PTHR42988">
    <property type="entry name" value="PHOSPHOHYDROLASE"/>
    <property type="match status" value="1"/>
</dbReference>
<gene>
    <name evidence="6" type="ORF">VPK24_09375</name>
</gene>
<protein>
    <submittedName>
        <fullName evidence="6">Metallophosphoesterase</fullName>
    </submittedName>
</protein>
<name>A0ABW7C9K3_9CYAN</name>
<keyword evidence="2" id="KW-0378">Hydrolase</keyword>
<evidence type="ECO:0000256" key="1">
    <source>
        <dbReference type="ARBA" id="ARBA00022723"/>
    </source>
</evidence>
<dbReference type="PANTHER" id="PTHR42988:SF2">
    <property type="entry name" value="CYCLIC NUCLEOTIDE PHOSPHODIESTERASE CBUA0032-RELATED"/>
    <property type="match status" value="1"/>
</dbReference>
<keyword evidence="1" id="KW-0479">Metal-binding</keyword>
<evidence type="ECO:0000259" key="5">
    <source>
        <dbReference type="Pfam" id="PF00149"/>
    </source>
</evidence>
<evidence type="ECO:0000256" key="4">
    <source>
        <dbReference type="ARBA" id="ARBA00025742"/>
    </source>
</evidence>
<sequence length="376" mass="42546">MSSSIAPWPDRPCRFAVISDLHVALPHTVWDHPSRFHLVEVAIPALEQILERLELLNLDFLLLPGDLTQHGEPENHQWLVQRLKQLPYPVYVVPGNHDFPAQSSYPRITTLPEFVALYRDFGYGDSPQPYYIQELLPGLRLIGLNSNQLSEDGKEIVGAIDAEQMAWLDRTLAQLNPQDLTLVMVHHNVVEHLPEQATHPLGSRYMLQNAIELRQKLRSAGIQLVFTGHLHVQDIAEADGLYDITTGSLVSYPHPFRLVTLRRDRAGHPWLEVESGRVKSVPGWEDLPALSRQWMGDRSPPFMLKMLMYGGLGLSQDEALLLAPQLRNFWADVANGDTLFEFQQLPPIVRDYCQQFGAIGPDGSIARIDNHIALRL</sequence>
<evidence type="ECO:0000313" key="7">
    <source>
        <dbReference type="Proteomes" id="UP001604335"/>
    </source>
</evidence>
<reference evidence="7" key="1">
    <citation type="journal article" date="2024" name="Algal Res.">
        <title>Biochemical, toxicological and genomic investigation of a high-biomass producing Limnothrix strain isolated from Italian shallow drinking water reservoir.</title>
        <authorList>
            <person name="Simonazzi M."/>
            <person name="Shishido T.K."/>
            <person name="Delbaje E."/>
            <person name="Wahlsten M."/>
            <person name="Fewer D.P."/>
            <person name="Sivonen K."/>
            <person name="Pezzolesi L."/>
            <person name="Pistocchi R."/>
        </authorList>
    </citation>
    <scope>NUCLEOTIDE SEQUENCE [LARGE SCALE GENOMIC DNA]</scope>
    <source>
        <strain evidence="7">LRLZ20PSL1</strain>
    </source>
</reference>
<dbReference type="Proteomes" id="UP001604335">
    <property type="component" value="Unassembled WGS sequence"/>
</dbReference>
<evidence type="ECO:0000313" key="6">
    <source>
        <dbReference type="EMBL" id="MFG3817845.1"/>
    </source>
</evidence>
<dbReference type="RefSeq" id="WP_393012448.1">
    <property type="nucleotide sequence ID" value="NZ_JAZAQF010000057.1"/>
</dbReference>
<proteinExistence type="inferred from homology"/>
<dbReference type="EMBL" id="JAZAQF010000057">
    <property type="protein sequence ID" value="MFG3817845.1"/>
    <property type="molecule type" value="Genomic_DNA"/>
</dbReference>
<organism evidence="6 7">
    <name type="scientific">Limnothrix redekei LRLZ20PSL1</name>
    <dbReference type="NCBI Taxonomy" id="3112953"/>
    <lineage>
        <taxon>Bacteria</taxon>
        <taxon>Bacillati</taxon>
        <taxon>Cyanobacteriota</taxon>
        <taxon>Cyanophyceae</taxon>
        <taxon>Pseudanabaenales</taxon>
        <taxon>Pseudanabaenaceae</taxon>
        <taxon>Limnothrix</taxon>
    </lineage>
</organism>
<accession>A0ABW7C9K3</accession>
<dbReference type="InterPro" id="IPR029052">
    <property type="entry name" value="Metallo-depent_PP-like"/>
</dbReference>
<evidence type="ECO:0000256" key="3">
    <source>
        <dbReference type="ARBA" id="ARBA00023004"/>
    </source>
</evidence>
<dbReference type="Pfam" id="PF00149">
    <property type="entry name" value="Metallophos"/>
    <property type="match status" value="1"/>
</dbReference>
<dbReference type="PIRSF" id="PIRSF035427">
    <property type="entry name" value="All2852"/>
    <property type="match status" value="1"/>
</dbReference>
<dbReference type="InterPro" id="IPR011239">
    <property type="entry name" value="Pesterase_cyn"/>
</dbReference>
<feature type="domain" description="Calcineurin-like phosphoesterase" evidence="5">
    <location>
        <begin position="14"/>
        <end position="232"/>
    </location>
</feature>
<evidence type="ECO:0000256" key="2">
    <source>
        <dbReference type="ARBA" id="ARBA00022801"/>
    </source>
</evidence>
<comment type="similarity">
    <text evidence="4">Belongs to the cyclic nucleotide phosphodiesterase class-III family.</text>
</comment>
<dbReference type="InterPro" id="IPR004843">
    <property type="entry name" value="Calcineurin-like_PHP"/>
</dbReference>
<dbReference type="InterPro" id="IPR050884">
    <property type="entry name" value="CNP_phosphodiesterase-III"/>
</dbReference>